<evidence type="ECO:0000313" key="2">
    <source>
        <dbReference type="EMBL" id="UYV77974.1"/>
    </source>
</evidence>
<dbReference type="InterPro" id="IPR000904">
    <property type="entry name" value="Sec7_dom"/>
</dbReference>
<evidence type="ECO:0000313" key="3">
    <source>
        <dbReference type="Proteomes" id="UP001235939"/>
    </source>
</evidence>
<dbReference type="PROSITE" id="PS50190">
    <property type="entry name" value="SEC7"/>
    <property type="match status" value="1"/>
</dbReference>
<dbReference type="SUPFAM" id="SSF48425">
    <property type="entry name" value="Sec7 domain"/>
    <property type="match status" value="1"/>
</dbReference>
<dbReference type="EMBL" id="CP092877">
    <property type="protein sequence ID" value="UYV77974.1"/>
    <property type="molecule type" value="Genomic_DNA"/>
</dbReference>
<gene>
    <name evidence="2" type="ORF">LAZ67_15003075</name>
</gene>
<reference evidence="2 3" key="1">
    <citation type="submission" date="2022-01" db="EMBL/GenBank/DDBJ databases">
        <title>A chromosomal length assembly of Cordylochernes scorpioides.</title>
        <authorList>
            <person name="Zeh D."/>
            <person name="Zeh J."/>
        </authorList>
    </citation>
    <scope>NUCLEOTIDE SEQUENCE [LARGE SCALE GENOMIC DNA]</scope>
    <source>
        <strain evidence="2">IN4F17</strain>
        <tissue evidence="2">Whole Body</tissue>
    </source>
</reference>
<protein>
    <submittedName>
        <fullName evidence="2">GBF1</fullName>
    </submittedName>
</protein>
<dbReference type="Pfam" id="PF01369">
    <property type="entry name" value="Sec7"/>
    <property type="match status" value="1"/>
</dbReference>
<dbReference type="Gene3D" id="1.10.1000.11">
    <property type="entry name" value="Arf Nucleotide-binding Site Opener,domain 2"/>
    <property type="match status" value="1"/>
</dbReference>
<accession>A0ABY6LB76</accession>
<dbReference type="InterPro" id="IPR023394">
    <property type="entry name" value="Sec7_C_sf"/>
</dbReference>
<feature type="domain" description="SEC7" evidence="1">
    <location>
        <begin position="8"/>
        <end position="84"/>
    </location>
</feature>
<evidence type="ECO:0000259" key="1">
    <source>
        <dbReference type="PROSITE" id="PS50190"/>
    </source>
</evidence>
<proteinExistence type="predicted"/>
<dbReference type="PANTHER" id="PTHR10663:SF388">
    <property type="entry name" value="GOLGI-SPECIFIC BREFELDIN A-RESISTANCE GUANINE NUCLEOTIDE EXCHANGE FACTOR 1"/>
    <property type="match status" value="1"/>
</dbReference>
<keyword evidence="3" id="KW-1185">Reference proteome</keyword>
<dbReference type="InterPro" id="IPR035999">
    <property type="entry name" value="Sec7_dom_sf"/>
</dbReference>
<dbReference type="PANTHER" id="PTHR10663">
    <property type="entry name" value="GUANYL-NUCLEOTIDE EXCHANGE FACTOR"/>
    <property type="match status" value="1"/>
</dbReference>
<sequence>MCVVDTLYLTAQKSNGQPFASNDAAFTLAYAIIMLNVDQHNHNVKKQNIPMTAEDFKKNLKKVNGGEDFDEEMLEEIYNSINYKSECLYRDRVAVIWPTVRELLYTVLVDASLREQPFLLERSVVGLLRIAVRLARREEMIPQVKLHHSSIIDVCYQVFKLNFIDTVEHAP</sequence>
<dbReference type="Proteomes" id="UP001235939">
    <property type="component" value="Chromosome 15"/>
</dbReference>
<organism evidence="2 3">
    <name type="scientific">Cordylochernes scorpioides</name>
    <dbReference type="NCBI Taxonomy" id="51811"/>
    <lineage>
        <taxon>Eukaryota</taxon>
        <taxon>Metazoa</taxon>
        <taxon>Ecdysozoa</taxon>
        <taxon>Arthropoda</taxon>
        <taxon>Chelicerata</taxon>
        <taxon>Arachnida</taxon>
        <taxon>Pseudoscorpiones</taxon>
        <taxon>Cheliferoidea</taxon>
        <taxon>Chernetidae</taxon>
        <taxon>Cordylochernes</taxon>
    </lineage>
</organism>
<name>A0ABY6LB76_9ARAC</name>